<evidence type="ECO:0000256" key="3">
    <source>
        <dbReference type="ARBA" id="ARBA00036002"/>
    </source>
</evidence>
<dbReference type="EC" id="3.1.2.20" evidence="5"/>
<comment type="catalytic activity">
    <reaction evidence="3">
        <text>a long-chain fatty acyl-CoA + H2O = a long-chain fatty acid + CoA + H(+)</text>
        <dbReference type="Rhea" id="RHEA:67680"/>
        <dbReference type="ChEBI" id="CHEBI:15377"/>
        <dbReference type="ChEBI" id="CHEBI:15378"/>
        <dbReference type="ChEBI" id="CHEBI:57287"/>
        <dbReference type="ChEBI" id="CHEBI:57560"/>
        <dbReference type="ChEBI" id="CHEBI:83139"/>
    </reaction>
</comment>
<proteinExistence type="inferred from homology"/>
<evidence type="ECO:0000313" key="10">
    <source>
        <dbReference type="Proteomes" id="UP000186040"/>
    </source>
</evidence>
<evidence type="ECO:0000256" key="1">
    <source>
        <dbReference type="ARBA" id="ARBA00022801"/>
    </source>
</evidence>
<dbReference type="InterPro" id="IPR029069">
    <property type="entry name" value="HotDog_dom_sf"/>
</dbReference>
<dbReference type="STRING" id="1193682.BJP25_09725"/>
<organism evidence="9 10">
    <name type="scientific">Actinokineospora bangkokensis</name>
    <dbReference type="NCBI Taxonomy" id="1193682"/>
    <lineage>
        <taxon>Bacteria</taxon>
        <taxon>Bacillati</taxon>
        <taxon>Actinomycetota</taxon>
        <taxon>Actinomycetes</taxon>
        <taxon>Pseudonocardiales</taxon>
        <taxon>Pseudonocardiaceae</taxon>
        <taxon>Actinokineospora</taxon>
    </lineage>
</organism>
<evidence type="ECO:0000313" key="9">
    <source>
        <dbReference type="EMBL" id="OLR94886.1"/>
    </source>
</evidence>
<comment type="caution">
    <text evidence="9">The sequence shown here is derived from an EMBL/GenBank/DDBJ whole genome shotgun (WGS) entry which is preliminary data.</text>
</comment>
<feature type="domain" description="Thioesterase" evidence="8">
    <location>
        <begin position="52"/>
        <end position="120"/>
    </location>
</feature>
<comment type="similarity">
    <text evidence="4">Belongs to the YigI thioesterase family.</text>
</comment>
<dbReference type="Gene3D" id="3.10.129.10">
    <property type="entry name" value="Hotdog Thioesterase"/>
    <property type="match status" value="1"/>
</dbReference>
<dbReference type="AlphaFoldDB" id="A0A1Q9LS70"/>
<sequence>MSSEPTRLTVEDANAVLATQPFNAQVGARCTALVRGEAELEIDVDERHKQQHGTVHGGVLAYAVDNALAMAGGSVLGPRVVTAGFSVNFVRAARGGVLRARAVVLHASSRQAVCSAELRAFGADGSVELCAVAQGTIAAIR</sequence>
<dbReference type="OrthoDB" id="8525891at2"/>
<dbReference type="CDD" id="cd03443">
    <property type="entry name" value="PaaI_thioesterase"/>
    <property type="match status" value="1"/>
</dbReference>
<evidence type="ECO:0000259" key="8">
    <source>
        <dbReference type="Pfam" id="PF03061"/>
    </source>
</evidence>
<comment type="catalytic activity">
    <reaction evidence="2">
        <text>a fatty acyl-CoA + H2O = a fatty acid + CoA + H(+)</text>
        <dbReference type="Rhea" id="RHEA:16781"/>
        <dbReference type="ChEBI" id="CHEBI:15377"/>
        <dbReference type="ChEBI" id="CHEBI:15378"/>
        <dbReference type="ChEBI" id="CHEBI:28868"/>
        <dbReference type="ChEBI" id="CHEBI:57287"/>
        <dbReference type="ChEBI" id="CHEBI:77636"/>
        <dbReference type="EC" id="3.1.2.20"/>
    </reaction>
</comment>
<evidence type="ECO:0000256" key="4">
    <source>
        <dbReference type="ARBA" id="ARBA00038381"/>
    </source>
</evidence>
<evidence type="ECO:0000256" key="5">
    <source>
        <dbReference type="ARBA" id="ARBA00038894"/>
    </source>
</evidence>
<accession>A0A1Q9LS70</accession>
<dbReference type="EMBL" id="MKQR01000006">
    <property type="protein sequence ID" value="OLR94886.1"/>
    <property type="molecule type" value="Genomic_DNA"/>
</dbReference>
<dbReference type="GO" id="GO:0047617">
    <property type="term" value="F:fatty acyl-CoA hydrolase activity"/>
    <property type="evidence" value="ECO:0007669"/>
    <property type="project" value="UniProtKB-EC"/>
</dbReference>
<evidence type="ECO:0000256" key="2">
    <source>
        <dbReference type="ARBA" id="ARBA00035880"/>
    </source>
</evidence>
<dbReference type="NCBIfam" id="TIGR00369">
    <property type="entry name" value="unchar_dom_1"/>
    <property type="match status" value="1"/>
</dbReference>
<dbReference type="Proteomes" id="UP000186040">
    <property type="component" value="Unassembled WGS sequence"/>
</dbReference>
<keyword evidence="1" id="KW-0378">Hydrolase</keyword>
<dbReference type="PANTHER" id="PTHR43240:SF20">
    <property type="entry name" value="MEDIUM_LONG-CHAIN ACYL-COA THIOESTERASE YIGI"/>
    <property type="match status" value="1"/>
</dbReference>
<dbReference type="SUPFAM" id="SSF54637">
    <property type="entry name" value="Thioesterase/thiol ester dehydrase-isomerase"/>
    <property type="match status" value="1"/>
</dbReference>
<dbReference type="PANTHER" id="PTHR43240">
    <property type="entry name" value="1,4-DIHYDROXY-2-NAPHTHOYL-COA THIOESTERASE 1"/>
    <property type="match status" value="1"/>
</dbReference>
<reference evidence="9 10" key="1">
    <citation type="submission" date="2016-10" db="EMBL/GenBank/DDBJ databases">
        <title>The Draft Genome Sequence of Actinokineospora bangkokensis 44EHWT reveals the biosynthetic pathway of antifungal compounds Thailandins with unusual extender unit butylmalonyl-CoA.</title>
        <authorList>
            <person name="Greule A."/>
            <person name="Intra B."/>
            <person name="Flemming S."/>
            <person name="Rommel M.G."/>
            <person name="Panbangred W."/>
            <person name="Bechthold A."/>
        </authorList>
    </citation>
    <scope>NUCLEOTIDE SEQUENCE [LARGE SCALE GENOMIC DNA]</scope>
    <source>
        <strain evidence="9 10">44EHW</strain>
    </source>
</reference>
<evidence type="ECO:0000256" key="7">
    <source>
        <dbReference type="ARBA" id="ARBA00048062"/>
    </source>
</evidence>
<keyword evidence="10" id="KW-1185">Reference proteome</keyword>
<dbReference type="RefSeq" id="WP_075973453.1">
    <property type="nucleotide sequence ID" value="NZ_MKQR01000006.1"/>
</dbReference>
<dbReference type="Pfam" id="PF03061">
    <property type="entry name" value="4HBT"/>
    <property type="match status" value="1"/>
</dbReference>
<name>A0A1Q9LS70_9PSEU</name>
<protein>
    <recommendedName>
        <fullName evidence="6">Medium/long-chain acyl-CoA thioesterase YigI</fullName>
        <ecNumber evidence="5">3.1.2.20</ecNumber>
    </recommendedName>
</protein>
<dbReference type="InterPro" id="IPR006683">
    <property type="entry name" value="Thioestr_dom"/>
</dbReference>
<evidence type="ECO:0000256" key="6">
    <source>
        <dbReference type="ARBA" id="ARBA00040062"/>
    </source>
</evidence>
<dbReference type="InterPro" id="IPR003736">
    <property type="entry name" value="PAAI_dom"/>
</dbReference>
<comment type="catalytic activity">
    <reaction evidence="7">
        <text>a medium-chain fatty acyl-CoA + H2O = a medium-chain fatty acid + CoA + H(+)</text>
        <dbReference type="Rhea" id="RHEA:68184"/>
        <dbReference type="ChEBI" id="CHEBI:15377"/>
        <dbReference type="ChEBI" id="CHEBI:15378"/>
        <dbReference type="ChEBI" id="CHEBI:57287"/>
        <dbReference type="ChEBI" id="CHEBI:59558"/>
        <dbReference type="ChEBI" id="CHEBI:90546"/>
    </reaction>
</comment>
<gene>
    <name evidence="9" type="ORF">BJP25_09725</name>
</gene>